<dbReference type="InterPro" id="IPR010723">
    <property type="entry name" value="HemN_C"/>
</dbReference>
<organism evidence="4 5">
    <name type="scientific">Kosmotoga olearia (strain ATCC BAA-1733 / DSM 21960 / TBF 19.5.1)</name>
    <dbReference type="NCBI Taxonomy" id="521045"/>
    <lineage>
        <taxon>Bacteria</taxon>
        <taxon>Thermotogati</taxon>
        <taxon>Thermotogota</taxon>
        <taxon>Thermotogae</taxon>
        <taxon>Kosmotogales</taxon>
        <taxon>Kosmotogaceae</taxon>
        <taxon>Kosmotoga</taxon>
    </lineage>
</organism>
<dbReference type="GO" id="GO:0004109">
    <property type="term" value="F:coproporphyrinogen oxidase activity"/>
    <property type="evidence" value="ECO:0007669"/>
    <property type="project" value="InterPro"/>
</dbReference>
<keyword evidence="2" id="KW-0963">Cytoplasm</keyword>
<protein>
    <recommendedName>
        <fullName evidence="2">Heme chaperone HemW</fullName>
    </recommendedName>
</protein>
<dbReference type="eggNOG" id="COG0635">
    <property type="taxonomic scope" value="Bacteria"/>
</dbReference>
<dbReference type="EMBL" id="CP001634">
    <property type="protein sequence ID" value="ACR79048.1"/>
    <property type="molecule type" value="Genomic_DNA"/>
</dbReference>
<evidence type="ECO:0000313" key="5">
    <source>
        <dbReference type="Proteomes" id="UP000002382"/>
    </source>
</evidence>
<keyword evidence="2" id="KW-0349">Heme</keyword>
<feature type="domain" description="Radical SAM core" evidence="3">
    <location>
        <begin position="1"/>
        <end position="230"/>
    </location>
</feature>
<keyword evidence="2" id="KW-0949">S-adenosyl-L-methionine</keyword>
<dbReference type="InterPro" id="IPR004559">
    <property type="entry name" value="HemW-like"/>
</dbReference>
<keyword evidence="2" id="KW-0479">Metal-binding</keyword>
<dbReference type="SFLD" id="SFLDG01065">
    <property type="entry name" value="anaerobic_coproporphyrinogen-I"/>
    <property type="match status" value="1"/>
</dbReference>
<dbReference type="SUPFAM" id="SSF102114">
    <property type="entry name" value="Radical SAM enzymes"/>
    <property type="match status" value="1"/>
</dbReference>
<dbReference type="CDD" id="cd01335">
    <property type="entry name" value="Radical_SAM"/>
    <property type="match status" value="1"/>
</dbReference>
<dbReference type="OrthoDB" id="9808022at2"/>
<dbReference type="InterPro" id="IPR023404">
    <property type="entry name" value="rSAM_horseshoe"/>
</dbReference>
<dbReference type="SMART" id="SM00729">
    <property type="entry name" value="Elp3"/>
    <property type="match status" value="1"/>
</dbReference>
<dbReference type="PANTHER" id="PTHR13932">
    <property type="entry name" value="COPROPORPHYRINIGEN III OXIDASE"/>
    <property type="match status" value="1"/>
</dbReference>
<dbReference type="STRING" id="521045.Kole_0323"/>
<keyword evidence="4" id="KW-0560">Oxidoreductase</keyword>
<dbReference type="SFLD" id="SFLDG01082">
    <property type="entry name" value="B12-binding_domain_containing"/>
    <property type="match status" value="1"/>
</dbReference>
<gene>
    <name evidence="4" type="ordered locus">Kole_0323</name>
</gene>
<evidence type="ECO:0000256" key="2">
    <source>
        <dbReference type="RuleBase" id="RU364116"/>
    </source>
</evidence>
<evidence type="ECO:0000259" key="3">
    <source>
        <dbReference type="PROSITE" id="PS51918"/>
    </source>
</evidence>
<dbReference type="Proteomes" id="UP000002382">
    <property type="component" value="Chromosome"/>
</dbReference>
<name>C5CDG4_KOSOT</name>
<reference evidence="4 5" key="1">
    <citation type="submission" date="2009-06" db="EMBL/GenBank/DDBJ databases">
        <title>Complete sequence of Thermotogales bacterium TBF 19.5.1.</title>
        <authorList>
            <consortium name="US DOE Joint Genome Institute"/>
            <person name="Lucas S."/>
            <person name="Copeland A."/>
            <person name="Lapidus A."/>
            <person name="Glavina del Rio T."/>
            <person name="Tice H."/>
            <person name="Bruce D."/>
            <person name="Goodwin L."/>
            <person name="Pitluck S."/>
            <person name="Chertkov O."/>
            <person name="Brettin T."/>
            <person name="Detter J.C."/>
            <person name="Han C."/>
            <person name="Schmutz J."/>
            <person name="Larimer F."/>
            <person name="Land M."/>
            <person name="Hauser L."/>
            <person name="Kyrpides N."/>
            <person name="Ovchinnikova G."/>
            <person name="Noll K."/>
        </authorList>
    </citation>
    <scope>NUCLEOTIDE SEQUENCE [LARGE SCALE GENOMIC DNA]</scope>
    <source>
        <strain evidence="5">ATCC BAA-1733 / DSM 21960 / TBF 19.5.1</strain>
    </source>
</reference>
<keyword evidence="2" id="KW-0143">Chaperone</keyword>
<dbReference type="InterPro" id="IPR058240">
    <property type="entry name" value="rSAM_sf"/>
</dbReference>
<dbReference type="Pfam" id="PF04055">
    <property type="entry name" value="Radical_SAM"/>
    <property type="match status" value="1"/>
</dbReference>
<proteinExistence type="inferred from homology"/>
<evidence type="ECO:0000256" key="1">
    <source>
        <dbReference type="ARBA" id="ARBA00006100"/>
    </source>
</evidence>
<dbReference type="GO" id="GO:0005737">
    <property type="term" value="C:cytoplasm"/>
    <property type="evidence" value="ECO:0007669"/>
    <property type="project" value="UniProtKB-SubCell"/>
</dbReference>
<comment type="similarity">
    <text evidence="1">Belongs to the anaerobic coproporphyrinogen-III oxidase family. HemW subfamily.</text>
</comment>
<dbReference type="NCBIfam" id="TIGR00539">
    <property type="entry name" value="hemN_rel"/>
    <property type="match status" value="1"/>
</dbReference>
<dbReference type="PANTHER" id="PTHR13932:SF5">
    <property type="entry name" value="RADICAL S-ADENOSYL METHIONINE DOMAIN-CONTAINING PROTEIN 1, MITOCHONDRIAL"/>
    <property type="match status" value="1"/>
</dbReference>
<dbReference type="GO" id="GO:0046872">
    <property type="term" value="F:metal ion binding"/>
    <property type="evidence" value="ECO:0007669"/>
    <property type="project" value="UniProtKB-UniRule"/>
</dbReference>
<dbReference type="InterPro" id="IPR007197">
    <property type="entry name" value="rSAM"/>
</dbReference>
<keyword evidence="5" id="KW-1185">Reference proteome</keyword>
<comment type="function">
    <text evidence="2">Probably acts as a heme chaperone, transferring heme to an unknown acceptor. Binds one molecule of heme per monomer, possibly covalently. Binds 1 [4Fe-4S] cluster. The cluster is coordinated with 3 cysteines and an exchangeable S-adenosyl-L-methionine.</text>
</comment>
<dbReference type="KEGG" id="kol:Kole_0323"/>
<dbReference type="InterPro" id="IPR006638">
    <property type="entry name" value="Elp3/MiaA/NifB-like_rSAM"/>
</dbReference>
<sequence>MKEVGIYIHLPFCKRKCDYCDFLTLPFDADQAETYNKALLSEIELWTSNNELMLKTLYFGGGSPSLYQPRFLEKLIDRLAFSSQFQVEELTLEANPWEITCENLRDWKELGVNRLSIGIQTAPTEVLNNVGRKNPVDLLRRLGFAREAFDNVNFDFILGLPGESRETFENNIKLIERFLPEHISYYILDTDHDTPLMRRVLTGKIELPSVDLITELHEHLIKTLEEKGYNRYEISSWSREGYQCIHNKNYWENGEYVGLGISAGGHFNRFRYVNTTSFSEYVKAMNVGHFAREYEHQNNDLEELFETLFMGLRLVEGVRISRFQVNESLLEKVVERIEKSLEGFVIVDNERIKLNDRGLDLSKVVFERLMGIKEEIEDVFTS</sequence>
<dbReference type="GO" id="GO:0006779">
    <property type="term" value="P:porphyrin-containing compound biosynthetic process"/>
    <property type="evidence" value="ECO:0007669"/>
    <property type="project" value="InterPro"/>
</dbReference>
<comment type="subcellular location">
    <subcellularLocation>
        <location evidence="2">Cytoplasm</location>
    </subcellularLocation>
</comment>
<dbReference type="RefSeq" id="WP_012744835.1">
    <property type="nucleotide sequence ID" value="NC_012785.1"/>
</dbReference>
<dbReference type="InterPro" id="IPR034505">
    <property type="entry name" value="Coproporphyrinogen-III_oxidase"/>
</dbReference>
<dbReference type="HOGENOM" id="CLU_027579_2_2_0"/>
<dbReference type="SFLD" id="SFLDS00029">
    <property type="entry name" value="Radical_SAM"/>
    <property type="match status" value="1"/>
</dbReference>
<dbReference type="SFLD" id="SFLDF00562">
    <property type="entry name" value="HemN-like__clustered_with_heat"/>
    <property type="match status" value="1"/>
</dbReference>
<accession>C5CDG4</accession>
<keyword evidence="2" id="KW-0408">Iron</keyword>
<dbReference type="AlphaFoldDB" id="C5CDG4"/>
<dbReference type="PROSITE" id="PS51918">
    <property type="entry name" value="RADICAL_SAM"/>
    <property type="match status" value="1"/>
</dbReference>
<dbReference type="GO" id="GO:0051539">
    <property type="term" value="F:4 iron, 4 sulfur cluster binding"/>
    <property type="evidence" value="ECO:0007669"/>
    <property type="project" value="UniProtKB-UniRule"/>
</dbReference>
<keyword evidence="2" id="KW-0004">4Fe-4S</keyword>
<evidence type="ECO:0000313" key="4">
    <source>
        <dbReference type="EMBL" id="ACR79048.1"/>
    </source>
</evidence>
<dbReference type="Pfam" id="PF06969">
    <property type="entry name" value="HemN_C"/>
    <property type="match status" value="1"/>
</dbReference>
<keyword evidence="2" id="KW-0411">Iron-sulfur</keyword>
<dbReference type="Gene3D" id="3.80.30.20">
    <property type="entry name" value="tm_1862 like domain"/>
    <property type="match status" value="1"/>
</dbReference>
<reference evidence="4 5" key="2">
    <citation type="journal article" date="2011" name="J. Bacteriol.">
        <title>Genome Sequence of Kosmotoga olearia Strain TBF 19.5.1, a Thermophilic Bacterium with a Wide Growth Temperature Range, Isolated from the Troll B Oil Platform in the North Sea.</title>
        <authorList>
            <person name="Swithers K.S."/>
            <person name="Dipippo J.L."/>
            <person name="Bruce D.C."/>
            <person name="Detter C."/>
            <person name="Tapia R."/>
            <person name="Han S."/>
            <person name="Goodwin L.A."/>
            <person name="Han J."/>
            <person name="Woyke T."/>
            <person name="Pitluck S."/>
            <person name="Pennacchio L."/>
            <person name="Nolan M."/>
            <person name="Mikhailova N."/>
            <person name="Land M.L."/>
            <person name="Nesbo C.L."/>
            <person name="Gogarten J.P."/>
            <person name="Noll K.M."/>
        </authorList>
    </citation>
    <scope>NUCLEOTIDE SEQUENCE [LARGE SCALE GENOMIC DNA]</scope>
    <source>
        <strain evidence="5">ATCC BAA-1733 / DSM 21960 / TBF 19.5.1</strain>
    </source>
</reference>